<name>A0AAV9VCT2_9PEZI</name>
<sequence>MPAGRCLHRINGDTLAQVCNYSSGNLTVTQKEVFSALDRLRSDCGTKEFSGQMKRQSDGLSAYLYGIGGYASKINLPGKGNRVQAKRQNIQDASYENDVLTIKLDRPLDTKEEYDQLVAEILLEKRIDNGTNSATREDSAEIEFEKQARKADPCDIKYPNFPSDPILGCNRKPLDKDGRCPKECHGIHIGHEPSFCETQRRFLYGAEQQYNVEPIINGPGSPERNLVVGVSVTYGISYNINFGFDIPETTLKLGLGVTVSYTTTHTVTNAFTATKASMNGYCGYFTFIPKMVESCGTLTNWRGRSLKGKNPVEILGSSKVIDNKDVKPHESVNGVCVIHPFLKESGEADGITVIVLTDCTKQHILAPMSEQNIAYQYPGVAKISPADHELAPEDNP</sequence>
<comment type="caution">
    <text evidence="1">The sequence shown here is derived from an EMBL/GenBank/DDBJ whole genome shotgun (WGS) entry which is preliminary data.</text>
</comment>
<dbReference type="AlphaFoldDB" id="A0AAV9VCT2"/>
<dbReference type="Proteomes" id="UP001375240">
    <property type="component" value="Unassembled WGS sequence"/>
</dbReference>
<evidence type="ECO:0000313" key="1">
    <source>
        <dbReference type="EMBL" id="KAK6358931.1"/>
    </source>
</evidence>
<gene>
    <name evidence="1" type="ORF">TWF696_000105</name>
</gene>
<accession>A0AAV9VCT2</accession>
<evidence type="ECO:0000313" key="2">
    <source>
        <dbReference type="Proteomes" id="UP001375240"/>
    </source>
</evidence>
<dbReference type="EMBL" id="JAVHNQ010000001">
    <property type="protein sequence ID" value="KAK6358931.1"/>
    <property type="molecule type" value="Genomic_DNA"/>
</dbReference>
<proteinExistence type="predicted"/>
<organism evidence="1 2">
    <name type="scientific">Orbilia brochopaga</name>
    <dbReference type="NCBI Taxonomy" id="3140254"/>
    <lineage>
        <taxon>Eukaryota</taxon>
        <taxon>Fungi</taxon>
        <taxon>Dikarya</taxon>
        <taxon>Ascomycota</taxon>
        <taxon>Pezizomycotina</taxon>
        <taxon>Orbiliomycetes</taxon>
        <taxon>Orbiliales</taxon>
        <taxon>Orbiliaceae</taxon>
        <taxon>Orbilia</taxon>
    </lineage>
</organism>
<reference evidence="1 2" key="1">
    <citation type="submission" date="2019-10" db="EMBL/GenBank/DDBJ databases">
        <authorList>
            <person name="Palmer J.M."/>
        </authorList>
    </citation>
    <scope>NUCLEOTIDE SEQUENCE [LARGE SCALE GENOMIC DNA]</scope>
    <source>
        <strain evidence="1 2">TWF696</strain>
    </source>
</reference>
<protein>
    <submittedName>
        <fullName evidence="1">Uncharacterized protein</fullName>
    </submittedName>
</protein>
<keyword evidence="2" id="KW-1185">Reference proteome</keyword>